<dbReference type="PANTHER" id="PTHR38037:SF2">
    <property type="entry name" value="ATP-DEPENDENT ZINC PROTEASE DOMAIN-CONTAINING PROTEIN-RELATED"/>
    <property type="match status" value="1"/>
</dbReference>
<feature type="region of interest" description="Disordered" evidence="1">
    <location>
        <begin position="146"/>
        <end position="166"/>
    </location>
</feature>
<dbReference type="Proteomes" id="UP000324209">
    <property type="component" value="Chromosome"/>
</dbReference>
<dbReference type="SUPFAM" id="SSF50630">
    <property type="entry name" value="Acid proteases"/>
    <property type="match status" value="1"/>
</dbReference>
<dbReference type="InterPro" id="IPR008503">
    <property type="entry name" value="Asp_endopeptidase"/>
</dbReference>
<evidence type="ECO:0000256" key="1">
    <source>
        <dbReference type="SAM" id="MobiDB-lite"/>
    </source>
</evidence>
<proteinExistence type="predicted"/>
<keyword evidence="4" id="KW-1185">Reference proteome</keyword>
<sequence>MNQKYLNKLTPIGWREWASFPDWGIDYIKVKIDSGAKTSSIHVDDLVYFEKENTSWVRFKVSPWQKSNEDQMTVESPVHSQREIRSSSGYLEKRPVVVVLLKVAGKVLEVELSLTNRSKMGFRMLLGREALNGNFQIITGKSYLSGKPPKEIRQMNNRRKWKKERK</sequence>
<feature type="domain" description="Retropepsin-like aspartic endopeptidase" evidence="2">
    <location>
        <begin position="12"/>
        <end position="144"/>
    </location>
</feature>
<dbReference type="Gene3D" id="2.40.70.10">
    <property type="entry name" value="Acid Proteases"/>
    <property type="match status" value="1"/>
</dbReference>
<feature type="compositionally biased region" description="Basic residues" evidence="1">
    <location>
        <begin position="156"/>
        <end position="166"/>
    </location>
</feature>
<organism evidence="3 4">
    <name type="scientific">Oceanispirochaeta crateris</name>
    <dbReference type="NCBI Taxonomy" id="2518645"/>
    <lineage>
        <taxon>Bacteria</taxon>
        <taxon>Pseudomonadati</taxon>
        <taxon>Spirochaetota</taxon>
        <taxon>Spirochaetia</taxon>
        <taxon>Spirochaetales</taxon>
        <taxon>Spirochaetaceae</taxon>
        <taxon>Oceanispirochaeta</taxon>
    </lineage>
</organism>
<evidence type="ECO:0000259" key="2">
    <source>
        <dbReference type="Pfam" id="PF05618"/>
    </source>
</evidence>
<dbReference type="EMBL" id="CP036150">
    <property type="protein sequence ID" value="QEN09412.1"/>
    <property type="molecule type" value="Genomic_DNA"/>
</dbReference>
<dbReference type="PANTHER" id="PTHR38037">
    <property type="entry name" value="ZN_PROTEASE DOMAIN-CONTAINING PROTEIN"/>
    <property type="match status" value="1"/>
</dbReference>
<dbReference type="InterPro" id="IPR021109">
    <property type="entry name" value="Peptidase_aspartic_dom_sf"/>
</dbReference>
<name>A0A5C1QTQ7_9SPIO</name>
<protein>
    <recommendedName>
        <fullName evidence="2">Retropepsin-like aspartic endopeptidase domain-containing protein</fullName>
    </recommendedName>
</protein>
<reference evidence="3 4" key="1">
    <citation type="submission" date="2019-02" db="EMBL/GenBank/DDBJ databases">
        <title>Complete Genome Sequence and Methylome Analysis of free living Spirochaetas.</title>
        <authorList>
            <person name="Fomenkov A."/>
            <person name="Dubinina G."/>
            <person name="Leshcheva N."/>
            <person name="Mikheeva N."/>
            <person name="Grabovich M."/>
            <person name="Vincze T."/>
            <person name="Roberts R.J."/>
        </authorList>
    </citation>
    <scope>NUCLEOTIDE SEQUENCE [LARGE SCALE GENOMIC DNA]</scope>
    <source>
        <strain evidence="3 4">K2</strain>
    </source>
</reference>
<dbReference type="Pfam" id="PF05618">
    <property type="entry name" value="Zn_protease"/>
    <property type="match status" value="1"/>
</dbReference>
<dbReference type="AlphaFoldDB" id="A0A5C1QTQ7"/>
<dbReference type="RefSeq" id="WP_149487487.1">
    <property type="nucleotide sequence ID" value="NZ_CP036150.1"/>
</dbReference>
<dbReference type="OrthoDB" id="9782977at2"/>
<evidence type="ECO:0000313" key="3">
    <source>
        <dbReference type="EMBL" id="QEN09412.1"/>
    </source>
</evidence>
<evidence type="ECO:0000313" key="4">
    <source>
        <dbReference type="Proteomes" id="UP000324209"/>
    </source>
</evidence>
<accession>A0A5C1QTQ7</accession>
<dbReference type="KEGG" id="ock:EXM22_16030"/>
<gene>
    <name evidence="3" type="ORF">EXM22_16030</name>
</gene>